<organism evidence="1">
    <name type="scientific">Rhodosorus marinus</name>
    <dbReference type="NCBI Taxonomy" id="101924"/>
    <lineage>
        <taxon>Eukaryota</taxon>
        <taxon>Rhodophyta</taxon>
        <taxon>Stylonematophyceae</taxon>
        <taxon>Stylonematales</taxon>
        <taxon>Stylonemataceae</taxon>
        <taxon>Rhodosorus</taxon>
    </lineage>
</organism>
<dbReference type="PANTHER" id="PTHR47200">
    <property type="entry name" value="THYLAKOID LUMENAL 15 KDA PROTEIN 1, CHLOROPLASTIC"/>
    <property type="match status" value="1"/>
</dbReference>
<dbReference type="EMBL" id="HBEK01024640">
    <property type="protein sequence ID" value="CAD8403509.1"/>
    <property type="molecule type" value="Transcribed_RNA"/>
</dbReference>
<dbReference type="Gene3D" id="2.160.20.80">
    <property type="entry name" value="E3 ubiquitin-protein ligase SopA"/>
    <property type="match status" value="1"/>
</dbReference>
<dbReference type="InterPro" id="IPR044213">
    <property type="entry name" value="At2g44920-like"/>
</dbReference>
<dbReference type="Pfam" id="PF00805">
    <property type="entry name" value="Pentapeptide"/>
    <property type="match status" value="2"/>
</dbReference>
<protein>
    <recommendedName>
        <fullName evidence="2">Pentapeptide repeat-containing protein</fullName>
    </recommendedName>
</protein>
<proteinExistence type="predicted"/>
<evidence type="ECO:0008006" key="2">
    <source>
        <dbReference type="Google" id="ProtNLM"/>
    </source>
</evidence>
<dbReference type="PANTHER" id="PTHR47200:SF2">
    <property type="entry name" value="THYLAKOID LUMENAL 15 KDA PROTEIN 1, CHLOROPLASTIC"/>
    <property type="match status" value="1"/>
</dbReference>
<dbReference type="SUPFAM" id="SSF141571">
    <property type="entry name" value="Pentapeptide repeat-like"/>
    <property type="match status" value="1"/>
</dbReference>
<accession>A0A7S0BTX0</accession>
<gene>
    <name evidence="1" type="ORF">RMAR0315_LOCUS13518</name>
</gene>
<dbReference type="InterPro" id="IPR001646">
    <property type="entry name" value="5peptide_repeat"/>
</dbReference>
<sequence>MVGFVQGAGFGVVGSGRIRLVCDLKLDDGLKAGFGAFSLTVALSLGSGLTFPVCGLAAFTGAQTKVESGAASTGFSGSLKSVTRGVDVSESDFSGRDLKGVSFQQSIARGVNFSNANLFSASFFDADLSDANFEGADLRQANLELANLRGANMKNAIVEGAYVVGSTKFAGINIEGADFTDVFFRKDQQNYLCSIASGVNPVTKVSTKESLLCPE</sequence>
<dbReference type="AlphaFoldDB" id="A0A7S0BTX0"/>
<evidence type="ECO:0000313" key="1">
    <source>
        <dbReference type="EMBL" id="CAD8403509.1"/>
    </source>
</evidence>
<name>A0A7S0BTX0_9RHOD</name>
<reference evidence="1" key="1">
    <citation type="submission" date="2021-01" db="EMBL/GenBank/DDBJ databases">
        <authorList>
            <person name="Corre E."/>
            <person name="Pelletier E."/>
            <person name="Niang G."/>
            <person name="Scheremetjew M."/>
            <person name="Finn R."/>
            <person name="Kale V."/>
            <person name="Holt S."/>
            <person name="Cochrane G."/>
            <person name="Meng A."/>
            <person name="Brown T."/>
            <person name="Cohen L."/>
        </authorList>
    </citation>
    <scope>NUCLEOTIDE SEQUENCE</scope>
    <source>
        <strain evidence="1">UTEX LB 2760</strain>
    </source>
</reference>